<sequence>MRPGCGNPPLPWQVLLRGEVRNRHAPRRYGLLAHYTEAPPLEEGADDARLGKDPSEAPPPRRLLGRLVEPPADAAANSVLAWEDKRRPLPVPGSAYIRNLTNIEGNFPLIHAGCGQEKRKGRSCCIRVFNEAGGLGRSVPAPRYARERATSGLAVTRRTSCGSLLCGAPIFSVRTPNCALLPGLETRPFSCGRFKASRSRALRASKAPRSATKALRRGGTGTGPDRRDRFGAA</sequence>
<gene>
    <name evidence="2" type="ORF">AVDCRST_MAG25-570</name>
</gene>
<feature type="compositionally biased region" description="Basic and acidic residues" evidence="1">
    <location>
        <begin position="224"/>
        <end position="233"/>
    </location>
</feature>
<evidence type="ECO:0000256" key="1">
    <source>
        <dbReference type="SAM" id="MobiDB-lite"/>
    </source>
</evidence>
<reference evidence="2" key="1">
    <citation type="submission" date="2020-02" db="EMBL/GenBank/DDBJ databases">
        <authorList>
            <person name="Meier V. D."/>
        </authorList>
    </citation>
    <scope>NUCLEOTIDE SEQUENCE</scope>
    <source>
        <strain evidence="2">AVDCRST_MAG25</strain>
    </source>
</reference>
<accession>A0A6J4QYL7</accession>
<evidence type="ECO:0000313" key="2">
    <source>
        <dbReference type="EMBL" id="CAA9459085.1"/>
    </source>
</evidence>
<feature type="region of interest" description="Disordered" evidence="1">
    <location>
        <begin position="40"/>
        <end position="64"/>
    </location>
</feature>
<dbReference type="AlphaFoldDB" id="A0A6J4QYL7"/>
<dbReference type="EMBL" id="CADCVI010000039">
    <property type="protein sequence ID" value="CAA9459085.1"/>
    <property type="molecule type" value="Genomic_DNA"/>
</dbReference>
<proteinExistence type="predicted"/>
<feature type="compositionally biased region" description="Basic and acidic residues" evidence="1">
    <location>
        <begin position="46"/>
        <end position="55"/>
    </location>
</feature>
<organism evidence="2">
    <name type="scientific">uncultured Rubrobacteraceae bacterium</name>
    <dbReference type="NCBI Taxonomy" id="349277"/>
    <lineage>
        <taxon>Bacteria</taxon>
        <taxon>Bacillati</taxon>
        <taxon>Actinomycetota</taxon>
        <taxon>Rubrobacteria</taxon>
        <taxon>Rubrobacterales</taxon>
        <taxon>Rubrobacteraceae</taxon>
        <taxon>environmental samples</taxon>
    </lineage>
</organism>
<protein>
    <submittedName>
        <fullName evidence="2">Uncharacterized protein</fullName>
    </submittedName>
</protein>
<name>A0A6J4QYL7_9ACTN</name>
<feature type="region of interest" description="Disordered" evidence="1">
    <location>
        <begin position="202"/>
        <end position="233"/>
    </location>
</feature>